<keyword evidence="2" id="KW-1185">Reference proteome</keyword>
<accession>A0ACB7ZTL6</accession>
<evidence type="ECO:0000313" key="1">
    <source>
        <dbReference type="EMBL" id="KAH7904555.1"/>
    </source>
</evidence>
<reference evidence="1" key="1">
    <citation type="journal article" date="2021" name="New Phytol.">
        <title>Evolutionary innovations through gain and loss of genes in the ectomycorrhizal Boletales.</title>
        <authorList>
            <person name="Wu G."/>
            <person name="Miyauchi S."/>
            <person name="Morin E."/>
            <person name="Kuo A."/>
            <person name="Drula E."/>
            <person name="Varga T."/>
            <person name="Kohler A."/>
            <person name="Feng B."/>
            <person name="Cao Y."/>
            <person name="Lipzen A."/>
            <person name="Daum C."/>
            <person name="Hundley H."/>
            <person name="Pangilinan J."/>
            <person name="Johnson J."/>
            <person name="Barry K."/>
            <person name="LaButti K."/>
            <person name="Ng V."/>
            <person name="Ahrendt S."/>
            <person name="Min B."/>
            <person name="Choi I.G."/>
            <person name="Park H."/>
            <person name="Plett J.M."/>
            <person name="Magnuson J."/>
            <person name="Spatafora J.W."/>
            <person name="Nagy L.G."/>
            <person name="Henrissat B."/>
            <person name="Grigoriev I.V."/>
            <person name="Yang Z.L."/>
            <person name="Xu J."/>
            <person name="Martin F.M."/>
        </authorList>
    </citation>
    <scope>NUCLEOTIDE SEQUENCE</scope>
    <source>
        <strain evidence="1">ATCC 28755</strain>
    </source>
</reference>
<sequence length="324" mass="35522">MTAKTSKHASNDSSSTADDVSGKDVVGEAEQPDDSSSVIADNTEKNDAVSPVREETPEISSQPINAGTICVRTILPYTTHVITDDDQIKQYDDIKRANVHLMVFNETSRIQVISTFVDQKANIYALANILPSATWGSFTPEGDFTRVLCNPITGAPITVWAIGHITRATFAINGTPSRQASVNLALLSERLSRQTANLLARLCDPPEAITSKGWADIRASKWQSPKPSEGRAADPILFTGVYDARQKLLSKQKMLPYSALDLKKNDLVLVEARINYYKSQVRNVWVSRAQLEFHAINLLHSAKITKADLESAEETPAEPDDSSI</sequence>
<organism evidence="1 2">
    <name type="scientific">Hygrophoropsis aurantiaca</name>
    <dbReference type="NCBI Taxonomy" id="72124"/>
    <lineage>
        <taxon>Eukaryota</taxon>
        <taxon>Fungi</taxon>
        <taxon>Dikarya</taxon>
        <taxon>Basidiomycota</taxon>
        <taxon>Agaricomycotina</taxon>
        <taxon>Agaricomycetes</taxon>
        <taxon>Agaricomycetidae</taxon>
        <taxon>Boletales</taxon>
        <taxon>Coniophorineae</taxon>
        <taxon>Hygrophoropsidaceae</taxon>
        <taxon>Hygrophoropsis</taxon>
    </lineage>
</organism>
<gene>
    <name evidence="1" type="ORF">BJ138DRAFT_1106719</name>
</gene>
<proteinExistence type="predicted"/>
<name>A0ACB7ZTL6_9AGAM</name>
<protein>
    <submittedName>
        <fullName evidence="1">Uncharacterized protein</fullName>
    </submittedName>
</protein>
<dbReference type="EMBL" id="MU268433">
    <property type="protein sequence ID" value="KAH7904555.1"/>
    <property type="molecule type" value="Genomic_DNA"/>
</dbReference>
<dbReference type="Proteomes" id="UP000790377">
    <property type="component" value="Unassembled WGS sequence"/>
</dbReference>
<comment type="caution">
    <text evidence="1">The sequence shown here is derived from an EMBL/GenBank/DDBJ whole genome shotgun (WGS) entry which is preliminary data.</text>
</comment>
<evidence type="ECO:0000313" key="2">
    <source>
        <dbReference type="Proteomes" id="UP000790377"/>
    </source>
</evidence>